<proteinExistence type="predicted"/>
<dbReference type="RefSeq" id="WP_011629297.1">
    <property type="nucleotide sequence ID" value="NC_008340.1"/>
</dbReference>
<gene>
    <name evidence="2" type="ordered locus">Mlg_1556</name>
</gene>
<sequence length="171" mass="18971">MKEGRGIDTMAPIRDTRSGRITIPYRLNARARYWGMVQRTGWLAALLASLATLIWAARLELNDATTASTLGLAAVAALALSLWMFAMAVLRLPPSEGRITLSEDDCRGITWRQERRGSWTVKAGGVRLRGLESIEPFRMAREAAHERSEAVLQQLRNPDGDDQAVVNRRAA</sequence>
<dbReference type="HOGENOM" id="CLU_1559725_0_0_6"/>
<name>Q0A8D4_ALKEH</name>
<keyword evidence="1" id="KW-0812">Transmembrane</keyword>
<keyword evidence="3" id="KW-1185">Reference proteome</keyword>
<dbReference type="AlphaFoldDB" id="Q0A8D4"/>
<dbReference type="Proteomes" id="UP000001962">
    <property type="component" value="Chromosome"/>
</dbReference>
<dbReference type="KEGG" id="aeh:Mlg_1556"/>
<organism evidence="2 3">
    <name type="scientific">Alkalilimnicola ehrlichii (strain ATCC BAA-1101 / DSM 17681 / MLHE-1)</name>
    <dbReference type="NCBI Taxonomy" id="187272"/>
    <lineage>
        <taxon>Bacteria</taxon>
        <taxon>Pseudomonadati</taxon>
        <taxon>Pseudomonadota</taxon>
        <taxon>Gammaproteobacteria</taxon>
        <taxon>Chromatiales</taxon>
        <taxon>Ectothiorhodospiraceae</taxon>
        <taxon>Alkalilimnicola</taxon>
    </lineage>
</organism>
<reference evidence="3" key="1">
    <citation type="submission" date="2006-08" db="EMBL/GenBank/DDBJ databases">
        <title>Complete sequence of Alkalilimnicola ehrilichei MLHE-1.</title>
        <authorList>
            <person name="Copeland A."/>
            <person name="Lucas S."/>
            <person name="Lapidus A."/>
            <person name="Barry K."/>
            <person name="Detter J.C."/>
            <person name="Glavina del Rio T."/>
            <person name="Hammon N."/>
            <person name="Israni S."/>
            <person name="Dalin E."/>
            <person name="Tice H."/>
            <person name="Pitluck S."/>
            <person name="Sims D."/>
            <person name="Brettin T."/>
            <person name="Bruce D."/>
            <person name="Han C."/>
            <person name="Tapia R."/>
            <person name="Gilna P."/>
            <person name="Schmutz J."/>
            <person name="Larimer F."/>
            <person name="Land M."/>
            <person name="Hauser L."/>
            <person name="Kyrpides N."/>
            <person name="Mikhailova N."/>
            <person name="Oremland R.S."/>
            <person name="Hoeft S.E."/>
            <person name="Switzer-Blum J."/>
            <person name="Kulp T."/>
            <person name="King G."/>
            <person name="Tabita R."/>
            <person name="Witte B."/>
            <person name="Santini J.M."/>
            <person name="Basu P."/>
            <person name="Hollibaugh J.T."/>
            <person name="Xie G."/>
            <person name="Stolz J.F."/>
            <person name="Richardson P."/>
        </authorList>
    </citation>
    <scope>NUCLEOTIDE SEQUENCE [LARGE SCALE GENOMIC DNA]</scope>
    <source>
        <strain evidence="3">ATCC BAA-1101 / DSM 17681 / MLHE-1</strain>
    </source>
</reference>
<dbReference type="EMBL" id="CP000453">
    <property type="protein sequence ID" value="ABI56903.1"/>
    <property type="molecule type" value="Genomic_DNA"/>
</dbReference>
<feature type="transmembrane region" description="Helical" evidence="1">
    <location>
        <begin position="40"/>
        <end position="57"/>
    </location>
</feature>
<evidence type="ECO:0000313" key="2">
    <source>
        <dbReference type="EMBL" id="ABI56903.1"/>
    </source>
</evidence>
<accession>Q0A8D4</accession>
<dbReference type="OrthoDB" id="9838750at2"/>
<keyword evidence="1" id="KW-0472">Membrane</keyword>
<feature type="transmembrane region" description="Helical" evidence="1">
    <location>
        <begin position="69"/>
        <end position="90"/>
    </location>
</feature>
<keyword evidence="1" id="KW-1133">Transmembrane helix</keyword>
<evidence type="ECO:0000256" key="1">
    <source>
        <dbReference type="SAM" id="Phobius"/>
    </source>
</evidence>
<protein>
    <submittedName>
        <fullName evidence="2">Uncharacterized protein</fullName>
    </submittedName>
</protein>
<evidence type="ECO:0000313" key="3">
    <source>
        <dbReference type="Proteomes" id="UP000001962"/>
    </source>
</evidence>